<dbReference type="STRING" id="69332.A0A388LD89"/>
<dbReference type="GO" id="GO:0000785">
    <property type="term" value="C:chromatin"/>
    <property type="evidence" value="ECO:0007669"/>
    <property type="project" value="TreeGrafter"/>
</dbReference>
<evidence type="ECO:0000313" key="5">
    <source>
        <dbReference type="Proteomes" id="UP000265515"/>
    </source>
</evidence>
<dbReference type="GO" id="GO:0005634">
    <property type="term" value="C:nucleus"/>
    <property type="evidence" value="ECO:0007669"/>
    <property type="project" value="TreeGrafter"/>
</dbReference>
<feature type="compositionally biased region" description="Low complexity" evidence="1">
    <location>
        <begin position="95"/>
        <end position="110"/>
    </location>
</feature>
<dbReference type="PROSITE" id="PS51184">
    <property type="entry name" value="JMJC"/>
    <property type="match status" value="1"/>
</dbReference>
<organism evidence="4 5">
    <name type="scientific">Chara braunii</name>
    <name type="common">Braun's stonewort</name>
    <dbReference type="NCBI Taxonomy" id="69332"/>
    <lineage>
        <taxon>Eukaryota</taxon>
        <taxon>Viridiplantae</taxon>
        <taxon>Streptophyta</taxon>
        <taxon>Charophyceae</taxon>
        <taxon>Charales</taxon>
        <taxon>Characeae</taxon>
        <taxon>Chara</taxon>
    </lineage>
</organism>
<dbReference type="InterPro" id="IPR003347">
    <property type="entry name" value="JmjC_dom"/>
</dbReference>
<feature type="compositionally biased region" description="Low complexity" evidence="1">
    <location>
        <begin position="73"/>
        <end position="86"/>
    </location>
</feature>
<dbReference type="InterPro" id="IPR003349">
    <property type="entry name" value="JmjN"/>
</dbReference>
<dbReference type="SMART" id="SM00545">
    <property type="entry name" value="JmjN"/>
    <property type="match status" value="1"/>
</dbReference>
<dbReference type="PROSITE" id="PS51183">
    <property type="entry name" value="JMJN"/>
    <property type="match status" value="1"/>
</dbReference>
<evidence type="ECO:0000313" key="4">
    <source>
        <dbReference type="EMBL" id="GBG80268.1"/>
    </source>
</evidence>
<dbReference type="EMBL" id="BFEA01000341">
    <property type="protein sequence ID" value="GBG80268.1"/>
    <property type="molecule type" value="Genomic_DNA"/>
</dbReference>
<protein>
    <recommendedName>
        <fullName evidence="6">JmjC domain-containing protein</fullName>
    </recommendedName>
</protein>
<dbReference type="Pfam" id="PF02373">
    <property type="entry name" value="JmjC"/>
    <property type="match status" value="1"/>
</dbReference>
<dbReference type="Pfam" id="PF02375">
    <property type="entry name" value="JmjN"/>
    <property type="match status" value="1"/>
</dbReference>
<dbReference type="SMART" id="SM00558">
    <property type="entry name" value="JmjC"/>
    <property type="match status" value="1"/>
</dbReference>
<evidence type="ECO:0008006" key="6">
    <source>
        <dbReference type="Google" id="ProtNLM"/>
    </source>
</evidence>
<feature type="domain" description="JmjC" evidence="3">
    <location>
        <begin position="327"/>
        <end position="493"/>
    </location>
</feature>
<gene>
    <name evidence="4" type="ORF">CBR_g30634</name>
</gene>
<reference evidence="4 5" key="1">
    <citation type="journal article" date="2018" name="Cell">
        <title>The Chara Genome: Secondary Complexity and Implications for Plant Terrestrialization.</title>
        <authorList>
            <person name="Nishiyama T."/>
            <person name="Sakayama H."/>
            <person name="Vries J.D."/>
            <person name="Buschmann H."/>
            <person name="Saint-Marcoux D."/>
            <person name="Ullrich K.K."/>
            <person name="Haas F.B."/>
            <person name="Vanderstraeten L."/>
            <person name="Becker D."/>
            <person name="Lang D."/>
            <person name="Vosolsobe S."/>
            <person name="Rombauts S."/>
            <person name="Wilhelmsson P.K.I."/>
            <person name="Janitza P."/>
            <person name="Kern R."/>
            <person name="Heyl A."/>
            <person name="Rumpler F."/>
            <person name="Villalobos L.I.A.C."/>
            <person name="Clay J.M."/>
            <person name="Skokan R."/>
            <person name="Toyoda A."/>
            <person name="Suzuki Y."/>
            <person name="Kagoshima H."/>
            <person name="Schijlen E."/>
            <person name="Tajeshwar N."/>
            <person name="Catarino B."/>
            <person name="Hetherington A.J."/>
            <person name="Saltykova A."/>
            <person name="Bonnot C."/>
            <person name="Breuninger H."/>
            <person name="Symeonidi A."/>
            <person name="Radhakrishnan G.V."/>
            <person name="Van Nieuwerburgh F."/>
            <person name="Deforce D."/>
            <person name="Chang C."/>
            <person name="Karol K.G."/>
            <person name="Hedrich R."/>
            <person name="Ulvskov P."/>
            <person name="Glockner G."/>
            <person name="Delwiche C.F."/>
            <person name="Petrasek J."/>
            <person name="Van de Peer Y."/>
            <person name="Friml J."/>
            <person name="Beilby M."/>
            <person name="Dolan L."/>
            <person name="Kohara Y."/>
            <person name="Sugano S."/>
            <person name="Fujiyama A."/>
            <person name="Delaux P.-M."/>
            <person name="Quint M."/>
            <person name="TheiBen G."/>
            <person name="Hagemann M."/>
            <person name="Harholt J."/>
            <person name="Dunand C."/>
            <person name="Zachgo S."/>
            <person name="Langdale J."/>
            <person name="Maumus F."/>
            <person name="Straeten D.V.D."/>
            <person name="Gould S.B."/>
            <person name="Rensing S.A."/>
        </authorList>
    </citation>
    <scope>NUCLEOTIDE SEQUENCE [LARGE SCALE GENOMIC DNA]</scope>
    <source>
        <strain evidence="4 5">S276</strain>
    </source>
</reference>
<feature type="domain" description="JmjN" evidence="2">
    <location>
        <begin position="182"/>
        <end position="223"/>
    </location>
</feature>
<dbReference type="OrthoDB" id="1678912at2759"/>
<dbReference type="AlphaFoldDB" id="A0A388LD89"/>
<proteinExistence type="predicted"/>
<accession>A0A388LD89</accession>
<evidence type="ECO:0000256" key="1">
    <source>
        <dbReference type="SAM" id="MobiDB-lite"/>
    </source>
</evidence>
<dbReference type="Proteomes" id="UP000265515">
    <property type="component" value="Unassembled WGS sequence"/>
</dbReference>
<name>A0A388LD89_CHABU</name>
<dbReference type="GO" id="GO:0010468">
    <property type="term" value="P:regulation of gene expression"/>
    <property type="evidence" value="ECO:0007669"/>
    <property type="project" value="TreeGrafter"/>
</dbReference>
<comment type="caution">
    <text evidence="4">The sequence shown here is derived from an EMBL/GenBank/DDBJ whole genome shotgun (WGS) entry which is preliminary data.</text>
</comment>
<dbReference type="SUPFAM" id="SSF51197">
    <property type="entry name" value="Clavaminate synthase-like"/>
    <property type="match status" value="1"/>
</dbReference>
<dbReference type="GO" id="GO:0032452">
    <property type="term" value="F:histone demethylase activity"/>
    <property type="evidence" value="ECO:0007669"/>
    <property type="project" value="TreeGrafter"/>
</dbReference>
<sequence>MASAVAMVVGAGGAGKEGERERIVGRVSRKRSSRHNANGYDHSEPCADVDGIGSTRQPAVRRRFDHNPNEPPATAGSSSSAACGSTIDQSEPETSVKGSAAASSAVATTETRTESCAEIGGDRCPPVEPSARRSERLPARARQAPQRLEPLSREEEAMLRRALQNSLAVTKRESDTDAIRDAPVFHPSLSEFEDPVRYISMIRPEAEKYGICKIIPPNGWRPPFCLDMSTRFVTRRQRVHKLQEGEGFAMGKEYSVTEFKHMAKKIEAEWIRKTANGLEGDARAAALEREFWRIVETETESMEVEYGSDLMVGSGFPRKHPNRKGCKFSSSPWNLLNLPRLEGSLLRYLDGNVAGVTVPWLYIGMLFTAFCFHTEDNYLYSVNYHHIGATKTWYGIPSSHAAAFERAMKQEVPMLFADHPDLLHQLVTIVPPSHLLARKVGVYRCRQNAGEFVITFPQAYHAGFNHGFNCAEAVNFAPPDWLPYGAKAPTAQMEKRCCDEAFSIDEHSDKSWQLPLMKP</sequence>
<keyword evidence="5" id="KW-1185">Reference proteome</keyword>
<evidence type="ECO:0000259" key="3">
    <source>
        <dbReference type="PROSITE" id="PS51184"/>
    </source>
</evidence>
<dbReference type="OMA" id="GCHRSKL"/>
<evidence type="ECO:0000259" key="2">
    <source>
        <dbReference type="PROSITE" id="PS51183"/>
    </source>
</evidence>
<feature type="region of interest" description="Disordered" evidence="1">
    <location>
        <begin position="1"/>
        <end position="147"/>
    </location>
</feature>
<dbReference type="Gene3D" id="2.60.120.650">
    <property type="entry name" value="Cupin"/>
    <property type="match status" value="1"/>
</dbReference>
<dbReference type="Gramene" id="GBG80268">
    <property type="protein sequence ID" value="GBG80268"/>
    <property type="gene ID" value="CBR_g30634"/>
</dbReference>
<dbReference type="PANTHER" id="PTHR10694">
    <property type="entry name" value="LYSINE-SPECIFIC DEMETHYLASE"/>
    <property type="match status" value="1"/>
</dbReference>